<evidence type="ECO:0000313" key="2">
    <source>
        <dbReference type="EMBL" id="EEC03349.1"/>
    </source>
</evidence>
<dbReference type="Gene3D" id="3.40.390.10">
    <property type="entry name" value="Collagenase (Catalytic Domain)"/>
    <property type="match status" value="1"/>
</dbReference>
<dbReference type="PaxDb" id="6945-B7P9S7"/>
<dbReference type="GO" id="GO:0016485">
    <property type="term" value="P:protein processing"/>
    <property type="evidence" value="ECO:0000318"/>
    <property type="project" value="GO_Central"/>
</dbReference>
<dbReference type="PROSITE" id="PS51885">
    <property type="entry name" value="NEPRILYSIN"/>
    <property type="match status" value="1"/>
</dbReference>
<dbReference type="SUPFAM" id="SSF55486">
    <property type="entry name" value="Metalloproteases ('zincins'), catalytic domain"/>
    <property type="match status" value="1"/>
</dbReference>
<proteinExistence type="predicted"/>
<dbReference type="HOGENOM" id="CLU_006187_1_0_1"/>
<dbReference type="InterPro" id="IPR024079">
    <property type="entry name" value="MetalloPept_cat_dom_sf"/>
</dbReference>
<dbReference type="VEuPathDB" id="VectorBase:ISCW024196"/>
<organism>
    <name type="scientific">Ixodes scapularis</name>
    <name type="common">Black-legged tick</name>
    <name type="synonym">Deer tick</name>
    <dbReference type="NCBI Taxonomy" id="6945"/>
    <lineage>
        <taxon>Eukaryota</taxon>
        <taxon>Metazoa</taxon>
        <taxon>Ecdysozoa</taxon>
        <taxon>Arthropoda</taxon>
        <taxon>Chelicerata</taxon>
        <taxon>Arachnida</taxon>
        <taxon>Acari</taxon>
        <taxon>Parasitiformes</taxon>
        <taxon>Ixodida</taxon>
        <taxon>Ixodoidea</taxon>
        <taxon>Ixodidae</taxon>
        <taxon>Ixodinae</taxon>
        <taxon>Ixodes</taxon>
    </lineage>
</organism>
<dbReference type="EMBL" id="ABJB011111311">
    <property type="status" value="NOT_ANNOTATED_CDS"/>
    <property type="molecule type" value="Genomic_DNA"/>
</dbReference>
<feature type="domain" description="Peptidase M13 C-terminal" evidence="1">
    <location>
        <begin position="105"/>
        <end position="289"/>
    </location>
</feature>
<dbReference type="Proteomes" id="UP000001555">
    <property type="component" value="Unassembled WGS sequence"/>
</dbReference>
<dbReference type="InterPro" id="IPR000718">
    <property type="entry name" value="Peptidase_M13"/>
</dbReference>
<feature type="non-terminal residue" evidence="2">
    <location>
        <position position="1"/>
    </location>
</feature>
<evidence type="ECO:0000313" key="4">
    <source>
        <dbReference type="Proteomes" id="UP000001555"/>
    </source>
</evidence>
<protein>
    <submittedName>
        <fullName evidence="2 3">Endothelin-converting enzyme, putative</fullName>
    </submittedName>
</protein>
<dbReference type="OrthoDB" id="2016263at2759"/>
<dbReference type="AlphaFoldDB" id="B7P9S7"/>
<dbReference type="InterPro" id="IPR042089">
    <property type="entry name" value="Peptidase_M13_dom_2"/>
</dbReference>
<dbReference type="VEuPathDB" id="VectorBase:ISCI024196"/>
<evidence type="ECO:0000313" key="3">
    <source>
        <dbReference type="EnsemblMetazoa" id="ISCW024196-PA"/>
    </source>
</evidence>
<sequence>ILAKMKGLYPTLFSWNDVQSKAKTMKRLEDVIVILGIPKKLYSPAVMEQEHRFLPFFSGPFVNDLLRAHKERANVELFLYGEGTAGHGMIERDASIFSTFEQFGNAKYVPYLHTVYIPSAIFTTPFVSLDSLVVSYGLTGSSLGHEILHAFSPLWLEKDPSGVKVEWMTDKTFEDYHERLDCLIDQYNNPDVPGEGNYSVLTLDENYADVAGLELVRAAMQSDPCMELGAPSPIRGLTNNQLFYVAYCFKFCAVDNLAYGYYGGGYASFSDRCNKVLGNFRDFWETFQC</sequence>
<dbReference type="VEuPathDB" id="VectorBase:ISCP_034105"/>
<keyword evidence="4" id="KW-1185">Reference proteome</keyword>
<dbReference type="Pfam" id="PF01431">
    <property type="entry name" value="Peptidase_M13"/>
    <property type="match status" value="1"/>
</dbReference>
<dbReference type="STRING" id="6945.B7P9S7"/>
<gene>
    <name evidence="2" type="ORF">IscW_ISCW024196</name>
</gene>
<dbReference type="InterPro" id="IPR018497">
    <property type="entry name" value="Peptidase_M13_C"/>
</dbReference>
<dbReference type="PANTHER" id="PTHR11733:SF241">
    <property type="entry name" value="GH26575P-RELATED"/>
    <property type="match status" value="1"/>
</dbReference>
<dbReference type="GO" id="GO:0004222">
    <property type="term" value="F:metalloendopeptidase activity"/>
    <property type="evidence" value="ECO:0000318"/>
    <property type="project" value="GO_Central"/>
</dbReference>
<feature type="non-terminal residue" evidence="2">
    <location>
        <position position="289"/>
    </location>
</feature>
<name>B7P9S7_IXOSC</name>
<accession>B7P9S7</accession>
<reference evidence="2 4" key="1">
    <citation type="submission" date="2008-03" db="EMBL/GenBank/DDBJ databases">
        <title>Annotation of Ixodes scapularis.</title>
        <authorList>
            <consortium name="Ixodes scapularis Genome Project Consortium"/>
            <person name="Caler E."/>
            <person name="Hannick L.I."/>
            <person name="Bidwell S."/>
            <person name="Joardar V."/>
            <person name="Thiagarajan M."/>
            <person name="Amedeo P."/>
            <person name="Galinsky K.J."/>
            <person name="Schobel S."/>
            <person name="Inman J."/>
            <person name="Hostetler J."/>
            <person name="Miller J."/>
            <person name="Hammond M."/>
            <person name="Megy K."/>
            <person name="Lawson D."/>
            <person name="Kodira C."/>
            <person name="Sutton G."/>
            <person name="Meyer J."/>
            <person name="Hill C.A."/>
            <person name="Birren B."/>
            <person name="Nene V."/>
            <person name="Collins F."/>
            <person name="Alarcon-Chaidez F."/>
            <person name="Wikel S."/>
            <person name="Strausberg R."/>
        </authorList>
    </citation>
    <scope>NUCLEOTIDE SEQUENCE [LARGE SCALE GENOMIC DNA]</scope>
    <source>
        <strain evidence="4">Wikel</strain>
        <strain evidence="2">Wikel colony</strain>
    </source>
</reference>
<reference evidence="3" key="2">
    <citation type="submission" date="2020-05" db="UniProtKB">
        <authorList>
            <consortium name="EnsemblMetazoa"/>
        </authorList>
    </citation>
    <scope>IDENTIFICATION</scope>
    <source>
        <strain evidence="3">wikel</strain>
    </source>
</reference>
<dbReference type="PRINTS" id="PR00786">
    <property type="entry name" value="NEPRILYSIN"/>
</dbReference>
<dbReference type="PANTHER" id="PTHR11733">
    <property type="entry name" value="ZINC METALLOPROTEASE FAMILY M13 NEPRILYSIN-RELATED"/>
    <property type="match status" value="1"/>
</dbReference>
<evidence type="ECO:0000259" key="1">
    <source>
        <dbReference type="Pfam" id="PF01431"/>
    </source>
</evidence>
<dbReference type="GO" id="GO:0005886">
    <property type="term" value="C:plasma membrane"/>
    <property type="evidence" value="ECO:0000318"/>
    <property type="project" value="GO_Central"/>
</dbReference>
<dbReference type="EnsemblMetazoa" id="ISCW024196-RA">
    <property type="protein sequence ID" value="ISCW024196-PA"/>
    <property type="gene ID" value="ISCW024196"/>
</dbReference>
<dbReference type="EMBL" id="DS666822">
    <property type="protein sequence ID" value="EEC03349.1"/>
    <property type="molecule type" value="Genomic_DNA"/>
</dbReference>
<dbReference type="Gene3D" id="1.10.1380.10">
    <property type="entry name" value="Neutral endopeptidase , domain2"/>
    <property type="match status" value="1"/>
</dbReference>